<dbReference type="SMART" id="SM01166">
    <property type="entry name" value="DUF1899"/>
    <property type="match status" value="1"/>
</dbReference>
<organism evidence="6">
    <name type="scientific">Kudoa septempunctata</name>
    <dbReference type="NCBI Taxonomy" id="751907"/>
    <lineage>
        <taxon>Eukaryota</taxon>
        <taxon>Metazoa</taxon>
        <taxon>Cnidaria</taxon>
        <taxon>Myxozoa</taxon>
        <taxon>Myxosporea</taxon>
        <taxon>Multivalvulida</taxon>
        <taxon>Kudoidae</taxon>
        <taxon>Kudoa</taxon>
    </lineage>
</organism>
<accession>A0A811AMC5</accession>
<protein>
    <recommendedName>
        <fullName evidence="4">Coronin</fullName>
    </recommendedName>
</protein>
<feature type="repeat" description="WD" evidence="3">
    <location>
        <begin position="169"/>
        <end position="210"/>
    </location>
</feature>
<keyword evidence="2 4" id="KW-0677">Repeat</keyword>
<evidence type="ECO:0000256" key="2">
    <source>
        <dbReference type="ARBA" id="ARBA00022737"/>
    </source>
</evidence>
<dbReference type="SUPFAM" id="SSF50978">
    <property type="entry name" value="WD40 repeat-like"/>
    <property type="match status" value="1"/>
</dbReference>
<dbReference type="Pfam" id="PF16300">
    <property type="entry name" value="WD40_4"/>
    <property type="match status" value="1"/>
</dbReference>
<dbReference type="InterPro" id="IPR001680">
    <property type="entry name" value="WD40_rpt"/>
</dbReference>
<dbReference type="Gene3D" id="2.130.10.10">
    <property type="entry name" value="YVTN repeat-like/Quinoprotein amine dehydrogenase"/>
    <property type="match status" value="1"/>
</dbReference>
<comment type="similarity">
    <text evidence="4">Belongs to the WD repeat coronin family.</text>
</comment>
<gene>
    <name evidence="6" type="primary">Coro</name>
</gene>
<dbReference type="PANTHER" id="PTHR10856:SF0">
    <property type="entry name" value="CORONIN"/>
    <property type="match status" value="1"/>
</dbReference>
<dbReference type="GO" id="GO:0051015">
    <property type="term" value="F:actin filament binding"/>
    <property type="evidence" value="ECO:0007669"/>
    <property type="project" value="TreeGrafter"/>
</dbReference>
<evidence type="ECO:0000256" key="4">
    <source>
        <dbReference type="RuleBase" id="RU280818"/>
    </source>
</evidence>
<dbReference type="Pfam" id="PF00400">
    <property type="entry name" value="WD40"/>
    <property type="match status" value="1"/>
</dbReference>
<dbReference type="SMART" id="SM00320">
    <property type="entry name" value="WD40"/>
    <property type="match status" value="3"/>
</dbReference>
<sequence>MKKFMRESKFRHVYAKSSPKEQQFEGVEVSQSRLDGNYVACNEIFIAAVLNVAKSLDFTVLRRDKPGRLETVFKCIGHGKPIVDLSFDPFYPNRLVTGDDDGTFLCWCIGDDGLTEDLKEPIANLSFSQRRAIQTLWHPSASDVAIFVNADCITIYNMKDYTLIRSIEDLGDSDQIFSASINKDGTLLAASFKDKMVRIFDLYTGKIVHQFQAHEGSKPTRVQYVDKFGNFLCTSGFNKKSERCVSIWNIDDTSKPVSNEVVGQGVAAYNVFYDFDVSLLCLFSKGSSIMNIYEMESSGQIFSVCSINEGEQLRSGCFAPKLACDVHRNELMHFVKATDKALDPISLIVPRKSDKFQEDIFPDTRGDVPAMSVEDFIAGKKMEPKLMSLKTYEPRVTYAMPERMKSSVQINPNKSSMMVRRPAGGINAEEFAKLEARVTALEKKIESLTK</sequence>
<keyword evidence="1 3" id="KW-0853">WD repeat</keyword>
<evidence type="ECO:0000256" key="3">
    <source>
        <dbReference type="PROSITE-ProRule" id="PRU00221"/>
    </source>
</evidence>
<reference evidence="6" key="1">
    <citation type="submission" date="2021-03" db="EMBL/GenBank/DDBJ databases">
        <title>Infections of Kudoa septempunctata (Myxozoa: Multivalvulida) in wild grass puffer Takifugu alboplumbeus and Japanese whiting Sillago japonica.</title>
        <authorList>
            <person name="Shirakashi S."/>
            <person name="Shin S.P."/>
            <person name="Mekata T."/>
            <person name="Kiryu I."/>
        </authorList>
    </citation>
    <scope>NUCLEOTIDE SEQUENCE</scope>
    <source>
        <strain evidence="6">NRIA14</strain>
        <tissue evidence="6">Spores</tissue>
    </source>
</reference>
<evidence type="ECO:0000256" key="1">
    <source>
        <dbReference type="ARBA" id="ARBA00022574"/>
    </source>
</evidence>
<evidence type="ECO:0000313" key="6">
    <source>
        <dbReference type="EMBL" id="BCT69989.1"/>
    </source>
</evidence>
<dbReference type="InterPro" id="IPR015048">
    <property type="entry name" value="DUF1899"/>
</dbReference>
<feature type="domain" description="DUF1899" evidence="5">
    <location>
        <begin position="3"/>
        <end position="67"/>
    </location>
</feature>
<dbReference type="Pfam" id="PF08953">
    <property type="entry name" value="DUF1899"/>
    <property type="match status" value="1"/>
</dbReference>
<dbReference type="InterPro" id="IPR024977">
    <property type="entry name" value="Apc4-like_WD40_dom"/>
</dbReference>
<evidence type="ECO:0000259" key="5">
    <source>
        <dbReference type="SMART" id="SM01166"/>
    </source>
</evidence>
<dbReference type="GO" id="GO:0007015">
    <property type="term" value="P:actin filament organization"/>
    <property type="evidence" value="ECO:0007669"/>
    <property type="project" value="TreeGrafter"/>
</dbReference>
<dbReference type="PANTHER" id="PTHR10856">
    <property type="entry name" value="CORONIN"/>
    <property type="match status" value="1"/>
</dbReference>
<dbReference type="InterPro" id="IPR015943">
    <property type="entry name" value="WD40/YVTN_repeat-like_dom_sf"/>
</dbReference>
<dbReference type="AlphaFoldDB" id="A0A811AMC5"/>
<dbReference type="InterPro" id="IPR036322">
    <property type="entry name" value="WD40_repeat_dom_sf"/>
</dbReference>
<dbReference type="EMBL" id="LC616855">
    <property type="protein sequence ID" value="BCT69989.1"/>
    <property type="molecule type" value="mRNA"/>
</dbReference>
<proteinExistence type="evidence at transcript level"/>
<dbReference type="Pfam" id="PF12894">
    <property type="entry name" value="ANAPC4_WD40"/>
    <property type="match status" value="1"/>
</dbReference>
<dbReference type="PROSITE" id="PS50082">
    <property type="entry name" value="WD_REPEATS_2"/>
    <property type="match status" value="1"/>
</dbReference>
<dbReference type="InterPro" id="IPR015505">
    <property type="entry name" value="Coronin"/>
</dbReference>
<name>A0A811AMC5_9CNID</name>
<dbReference type="SMART" id="SM01167">
    <property type="entry name" value="DUF1900"/>
    <property type="match status" value="1"/>
</dbReference>